<dbReference type="AlphaFoldDB" id="A0A7X2NTK2"/>
<feature type="domain" description="CobW/HypB/UreG nucleotide-binding" evidence="1">
    <location>
        <begin position="4"/>
        <end position="170"/>
    </location>
</feature>
<proteinExistence type="predicted"/>
<protein>
    <recommendedName>
        <fullName evidence="5">CobW/HypB/UreG nucleotide-binding domain-containing protein</fullName>
    </recommendedName>
</protein>
<dbReference type="InterPro" id="IPR052955">
    <property type="entry name" value="UPF0703_membrane_permease"/>
</dbReference>
<dbReference type="Proteomes" id="UP000461880">
    <property type="component" value="Unassembled WGS sequence"/>
</dbReference>
<evidence type="ECO:0000259" key="2">
    <source>
        <dbReference type="Pfam" id="PF21537"/>
    </source>
</evidence>
<gene>
    <name evidence="3" type="ORF">FYJ51_10250</name>
</gene>
<sequence length="313" mass="35928">MPTPVYLFTGFLDSGKTTLIKETMDDPQFMEGVQRSLILCFEQGETEYDEKFLDSHNAFVEYFDSPDQLTKERMRELDTIYHPSFVFIEYNGSIPITDTLLSEMPDFWPLVQILTTVDATTFESYINNMRSMMFEQLRYSDTVIINRCTPDTNGRMLRGNIKAINRRAQIYYEGNFGEPVELKSGTLPFDLNAPVIDIKDDDYGLWYMDCMEGPAKYDGKTVILRGMYAENIPGYHQSFVLGRRAMVCCNADTSLCGVTVTGVKIEEMNLGDWVEVEGTFKLVNMENGGETVVLYAKRIQHYKEPADPYVYFS</sequence>
<dbReference type="EMBL" id="VUMN01000027">
    <property type="protein sequence ID" value="MSS59275.1"/>
    <property type="molecule type" value="Genomic_DNA"/>
</dbReference>
<dbReference type="PANTHER" id="PTHR40047">
    <property type="entry name" value="UPF0703 PROTEIN YCGQ"/>
    <property type="match status" value="1"/>
</dbReference>
<name>A0A7X2NTK2_9FIRM</name>
<reference evidence="3 4" key="1">
    <citation type="submission" date="2019-08" db="EMBL/GenBank/DDBJ databases">
        <title>In-depth cultivation of the pig gut microbiome towards novel bacterial diversity and tailored functional studies.</title>
        <authorList>
            <person name="Wylensek D."/>
            <person name="Hitch T.C.A."/>
            <person name="Clavel T."/>
        </authorList>
    </citation>
    <scope>NUCLEOTIDE SEQUENCE [LARGE SCALE GENOMIC DNA]</scope>
    <source>
        <strain evidence="3 4">Oil+RF-744-GAM-WT-6</strain>
    </source>
</reference>
<dbReference type="InterPro" id="IPR048447">
    <property type="entry name" value="DUF1980_C"/>
</dbReference>
<dbReference type="Pfam" id="PF21537">
    <property type="entry name" value="DUF1980_C"/>
    <property type="match status" value="1"/>
</dbReference>
<dbReference type="InterPro" id="IPR027417">
    <property type="entry name" value="P-loop_NTPase"/>
</dbReference>
<evidence type="ECO:0000313" key="4">
    <source>
        <dbReference type="Proteomes" id="UP000461880"/>
    </source>
</evidence>
<dbReference type="SUPFAM" id="SSF52540">
    <property type="entry name" value="P-loop containing nucleoside triphosphate hydrolases"/>
    <property type="match status" value="1"/>
</dbReference>
<evidence type="ECO:0000313" key="3">
    <source>
        <dbReference type="EMBL" id="MSS59275.1"/>
    </source>
</evidence>
<accession>A0A7X2NTK2</accession>
<evidence type="ECO:0000259" key="1">
    <source>
        <dbReference type="Pfam" id="PF02492"/>
    </source>
</evidence>
<dbReference type="Gene3D" id="3.40.50.300">
    <property type="entry name" value="P-loop containing nucleotide triphosphate hydrolases"/>
    <property type="match status" value="1"/>
</dbReference>
<dbReference type="PANTHER" id="PTHR40047:SF1">
    <property type="entry name" value="UPF0703 PROTEIN YCGQ"/>
    <property type="match status" value="1"/>
</dbReference>
<comment type="caution">
    <text evidence="3">The sequence shown here is derived from an EMBL/GenBank/DDBJ whole genome shotgun (WGS) entry which is preliminary data.</text>
</comment>
<dbReference type="Pfam" id="PF02492">
    <property type="entry name" value="cobW"/>
    <property type="match status" value="1"/>
</dbReference>
<dbReference type="RefSeq" id="WP_154505482.1">
    <property type="nucleotide sequence ID" value="NZ_VUMN01000027.1"/>
</dbReference>
<organism evidence="3 4">
    <name type="scientific">Stecheria intestinalis</name>
    <dbReference type="NCBI Taxonomy" id="2606630"/>
    <lineage>
        <taxon>Bacteria</taxon>
        <taxon>Bacillati</taxon>
        <taxon>Bacillota</taxon>
        <taxon>Erysipelotrichia</taxon>
        <taxon>Erysipelotrichales</taxon>
        <taxon>Erysipelotrichaceae</taxon>
        <taxon>Stecheria</taxon>
    </lineage>
</organism>
<keyword evidence="4" id="KW-1185">Reference proteome</keyword>
<evidence type="ECO:0008006" key="5">
    <source>
        <dbReference type="Google" id="ProtNLM"/>
    </source>
</evidence>
<feature type="domain" description="DUF1980" evidence="2">
    <location>
        <begin position="192"/>
        <end position="311"/>
    </location>
</feature>
<dbReference type="InterPro" id="IPR003495">
    <property type="entry name" value="CobW/HypB/UreG_nucleotide-bd"/>
</dbReference>